<keyword evidence="10" id="KW-0206">Cytoskeleton</keyword>
<evidence type="ECO:0000256" key="8">
    <source>
        <dbReference type="ARBA" id="ARBA00022946"/>
    </source>
</evidence>
<dbReference type="FunFam" id="1.25.40.10:FF:000394">
    <property type="entry name" value="Pentatricopeptide repeat-containing protein, mitochondrial"/>
    <property type="match status" value="1"/>
</dbReference>
<evidence type="ECO:0008006" key="18">
    <source>
        <dbReference type="Google" id="ProtNLM"/>
    </source>
</evidence>
<organism evidence="16 17">
    <name type="scientific">Arabidopsis thaliana</name>
    <name type="common">Mouse-ear cress</name>
    <dbReference type="NCBI Taxonomy" id="3702"/>
    <lineage>
        <taxon>Eukaryota</taxon>
        <taxon>Viridiplantae</taxon>
        <taxon>Streptophyta</taxon>
        <taxon>Embryophyta</taxon>
        <taxon>Tracheophyta</taxon>
        <taxon>Spermatophyta</taxon>
        <taxon>Magnoliopsida</taxon>
        <taxon>eudicotyledons</taxon>
        <taxon>Gunneridae</taxon>
        <taxon>Pentapetalae</taxon>
        <taxon>rosids</taxon>
        <taxon>malvids</taxon>
        <taxon>Brassicales</taxon>
        <taxon>Brassicaceae</taxon>
        <taxon>Camelineae</taxon>
        <taxon>Arabidopsis</taxon>
    </lineage>
</organism>
<evidence type="ECO:0000259" key="14">
    <source>
        <dbReference type="Pfam" id="PF04130"/>
    </source>
</evidence>
<keyword evidence="8" id="KW-0809">Transit peptide</keyword>
<dbReference type="EMBL" id="CACSHJ010000087">
    <property type="protein sequence ID" value="CAA0344072.1"/>
    <property type="molecule type" value="Genomic_DNA"/>
</dbReference>
<dbReference type="FunFam" id="1.25.40.10:FF:000620">
    <property type="entry name" value="Pentatricopeptide repeat-containing protein, mitochondrial"/>
    <property type="match status" value="1"/>
</dbReference>
<dbReference type="ExpressionAtlas" id="A0A5S9WW00">
    <property type="expression patterns" value="baseline and differential"/>
</dbReference>
<dbReference type="FunFam" id="1.25.40.10:FF:000551">
    <property type="entry name" value="Pentatricopeptide repeat-containing protein, mitochondrial"/>
    <property type="match status" value="1"/>
</dbReference>
<evidence type="ECO:0000256" key="2">
    <source>
        <dbReference type="ARBA" id="ARBA00004245"/>
    </source>
</evidence>
<dbReference type="OrthoDB" id="66546at2759"/>
<feature type="compositionally biased region" description="Acidic residues" evidence="13">
    <location>
        <begin position="1281"/>
        <end position="1291"/>
    </location>
</feature>
<keyword evidence="12" id="KW-0175">Coiled coil</keyword>
<sequence>MEELTQILKNNSTDDLTWFCSLSESELDLLISLKKLAIQRAKISGHQELADKFDLKLLRSLGSLLASLDFSKWLVLMEHARKRVQNDTSLAPSVVHQLRLLDNCNLLKTHVDDAVDIEEILTQICDNKSKKKARKRLKLPVAVGKSGCLTTDSERKKSGCSSAGAQEDGVGGECRACLLDFPRTAKLCYGNQNEQSQKPVIMESLLRADQTLIPGAMCSRRVWTHSELALPSVSVTELDLVRGLLQALQGLSSPFLFWDQTGQTFRAKSHIRVSHLSHSSLHVLLAGFLYPATCLKLVDSIVAAINTSLRSPPTLMAFSDSTNLHLALDQRLRDIALKEEVMINNSDITVTPTLLGLTSSLSSLCSGAEYLLQVVHGAIPHTFFDSNSTISAAEIAVHVLDYLYKKLDEVCLVQGGEVEGFHMLLQMFAGSLLPYIEGLDSWLFEGTLDDPCEELFFTANQSVSVDDAEFWEKSYQLMKVPNSKSNVTSLNEKKVMSGHDANSSLASDKDKEQNTRVLCPLFIKDICKSIVSAGKSLQLMQHIPSTSSENSGKTQFHGRNGYGKSSVGSLLTKMSSCSSTADLSLSEVFCLTLAGLIGHGDHVSRYLWKDEADEWEISPTLASYISGELVNDMDNKDLPVLTCSERMWYKLLVGAVQEKRAMEAKSELQSACYATGVKDGNSGLTAQKALQGLFCNENLVVSVSKMDLERNRNAWNVLNLSQNYCLPSLNDESLLSAVFEESAMADAGLSGTNYKFGFQFGRSEYISSQDDTNLLETLFPFPTLLPSFQPKLHLSEFLPFQKNSTLPSRVLSWLLKAEPMDTRLPVVIMQECFTIYIRRQVDYIGKVILSKLMNDWKLMHELAVLRAIYLLGSGDLLQHFLTVIFDRLGKGESSNDDFELNIILQESIRNSADAMLLSSPDSLVVSISREDRDKDDKGDIIPLSSTRKSRVNSFGIDCLESLKFTYKVPWPLELIANSEAIKKYNQVMGFLLKVKRAKYVLDKARRWMWKGKGSATKIRKHHWLLEQKLLNFVDAFHQYVMDRVYHTAWRELCEAMVKAGSLDEVIYVHETYLLSIQRQCFVVQEKLWAIIASRINMILGLALEFYSIQQTLSSGGAVSAIKARCEMEIDRIEKQFEDCIAFLLRVLSSKLNVGHFPHLADLVTRINYNYHYMSDTGSLMTTSGAETNSSRPWTAKSDVISREIFNRGSMFALSKVLRRTQRLRLGACSAVFSKDIQLGGERSFDSNSIASTKREAVPRFYEISSLSNRALSSSAGTKSDQEEDDLEDGFSELEGSKSGQGSTSSDEDEGKLSADEEEEEELDLIETDVSRKTVEKKQSELFKTIVSAPGLSIGSALDKWVEEGNEITRVEIAKAMLQLRRRRMYGRALQMSEWLEANKKIEMTERDYASRIDLTVKIRGLEKGEACMQKIPKSFKGEVLYRTLLANCVAAGNVKKSELVFNKMKDLGFPLSGFTCDQMLLLHKRIDRKKIADVLLLMEKENIKPSLLTYKILIDVKGATNDISGMEQILETMKDEGVELDFQTQALTARHYSGAGLKDKAEKVLKEMEGESLEANRRAFKDLLSIYASLGREDEVKRIWKICESKPYFEESLAAIQAFGKLNKVQEAEAIFEKIVKMDRRASSSTYSVLLRVYVDHKMLSKGKDLVKRMAESGCRIEATTWDALIKLYVEAGEVEKADSLLDKASKQSHTKLMMNSFMYIMDEYSKRGDVHNTEKIFLKMREAGYTSRLRQFQALMQAYINAKSPAYGMRDRLKADNIFPNKSMAAQLAQGDPFKKTAISDILD</sequence>
<feature type="domain" description="Gamma tubulin complex component C-terminal" evidence="14">
    <location>
        <begin position="858"/>
        <end position="1172"/>
    </location>
</feature>
<dbReference type="InterPro" id="IPR002885">
    <property type="entry name" value="PPR_rpt"/>
</dbReference>
<comment type="similarity">
    <text evidence="3">Belongs to the PPR family. P subfamily.</text>
</comment>
<feature type="region of interest" description="Disordered" evidence="13">
    <location>
        <begin position="1271"/>
        <end position="1328"/>
    </location>
</feature>
<evidence type="ECO:0000256" key="13">
    <source>
        <dbReference type="SAM" id="MobiDB-lite"/>
    </source>
</evidence>
<dbReference type="Proteomes" id="UP000434276">
    <property type="component" value="Unassembled WGS sequence"/>
</dbReference>
<dbReference type="Gene3D" id="1.25.40.10">
    <property type="entry name" value="Tetratricopeptide repeat domain"/>
    <property type="match status" value="2"/>
</dbReference>
<evidence type="ECO:0000313" key="16">
    <source>
        <dbReference type="EMBL" id="CAA0344072.1"/>
    </source>
</evidence>
<dbReference type="InterPro" id="IPR042241">
    <property type="entry name" value="GCP_C_sf"/>
</dbReference>
<evidence type="ECO:0000256" key="3">
    <source>
        <dbReference type="ARBA" id="ARBA00007626"/>
    </source>
</evidence>
<feature type="repeat" description="PPR" evidence="11">
    <location>
        <begin position="1437"/>
        <end position="1471"/>
    </location>
</feature>
<proteinExistence type="inferred from homology"/>
<dbReference type="PANTHER" id="PTHR45717:SF15">
    <property type="entry name" value="AGL218WP"/>
    <property type="match status" value="1"/>
</dbReference>
<dbReference type="Pfam" id="PF04130">
    <property type="entry name" value="GCP_C_terminal"/>
    <property type="match status" value="1"/>
</dbReference>
<dbReference type="Gene3D" id="1.20.120.1900">
    <property type="entry name" value="Gamma-tubulin complex, C-terminal domain"/>
    <property type="match status" value="1"/>
</dbReference>
<dbReference type="InterPro" id="IPR011990">
    <property type="entry name" value="TPR-like_helical_dom_sf"/>
</dbReference>
<dbReference type="FunFam" id="1.20.120.1900:FF:000008">
    <property type="entry name" value="Gamma-tubulin complex component"/>
    <property type="match status" value="1"/>
</dbReference>
<feature type="domain" description="Gamma tubulin complex component protein N-terminal" evidence="15">
    <location>
        <begin position="241"/>
        <end position="583"/>
    </location>
</feature>
<evidence type="ECO:0000256" key="11">
    <source>
        <dbReference type="PROSITE-ProRule" id="PRU00708"/>
    </source>
</evidence>
<comment type="similarity">
    <text evidence="4">Belongs to the TUBGCP family.</text>
</comment>
<keyword evidence="6" id="KW-0493">Microtubule</keyword>
<dbReference type="InterPro" id="IPR040457">
    <property type="entry name" value="GCP_C"/>
</dbReference>
<evidence type="ECO:0000256" key="9">
    <source>
        <dbReference type="ARBA" id="ARBA00023128"/>
    </source>
</evidence>
<dbReference type="GO" id="GO:0005874">
    <property type="term" value="C:microtubule"/>
    <property type="evidence" value="ECO:0007669"/>
    <property type="project" value="UniProtKB-KW"/>
</dbReference>
<dbReference type="Pfam" id="PF01535">
    <property type="entry name" value="PPR"/>
    <property type="match status" value="3"/>
</dbReference>
<dbReference type="GO" id="GO:0043015">
    <property type="term" value="F:gamma-tubulin binding"/>
    <property type="evidence" value="ECO:0007669"/>
    <property type="project" value="InterPro"/>
</dbReference>
<dbReference type="PANTHER" id="PTHR45717">
    <property type="entry name" value="OS12G0527900 PROTEIN"/>
    <property type="match status" value="1"/>
</dbReference>
<feature type="coiled-coil region" evidence="12">
    <location>
        <begin position="1516"/>
        <end position="1578"/>
    </location>
</feature>
<dbReference type="PROSITE" id="PS51375">
    <property type="entry name" value="PPR"/>
    <property type="match status" value="2"/>
</dbReference>
<dbReference type="InterPro" id="IPR041470">
    <property type="entry name" value="GCP_N"/>
</dbReference>
<accession>A0A5S9WW00</accession>
<name>A0A5S9WW00_ARATH</name>
<evidence type="ECO:0000256" key="4">
    <source>
        <dbReference type="ARBA" id="ARBA00010337"/>
    </source>
</evidence>
<evidence type="ECO:0000259" key="15">
    <source>
        <dbReference type="Pfam" id="PF17681"/>
    </source>
</evidence>
<dbReference type="GO" id="GO:0005739">
    <property type="term" value="C:mitochondrion"/>
    <property type="evidence" value="ECO:0007669"/>
    <property type="project" value="UniProtKB-SubCell"/>
</dbReference>
<protein>
    <recommendedName>
        <fullName evidence="18">Gamma-tubulin complex component</fullName>
    </recommendedName>
</protein>
<evidence type="ECO:0000313" key="17">
    <source>
        <dbReference type="Proteomes" id="UP000434276"/>
    </source>
</evidence>
<dbReference type="Pfam" id="PF13812">
    <property type="entry name" value="PPR_3"/>
    <property type="match status" value="1"/>
</dbReference>
<dbReference type="NCBIfam" id="TIGR00756">
    <property type="entry name" value="PPR"/>
    <property type="match status" value="2"/>
</dbReference>
<evidence type="ECO:0000256" key="12">
    <source>
        <dbReference type="SAM" id="Coils"/>
    </source>
</evidence>
<evidence type="ECO:0000256" key="7">
    <source>
        <dbReference type="ARBA" id="ARBA00022737"/>
    </source>
</evidence>
<comment type="subcellular location">
    <subcellularLocation>
        <location evidence="2">Cytoplasm</location>
        <location evidence="2">Cytoskeleton</location>
    </subcellularLocation>
    <subcellularLocation>
        <location evidence="1">Mitochondrion</location>
    </subcellularLocation>
</comment>
<reference evidence="16 17" key="1">
    <citation type="submission" date="2019-12" db="EMBL/GenBank/DDBJ databases">
        <authorList>
            <person name="Jiao W.-B."/>
            <person name="Schneeberger K."/>
        </authorList>
    </citation>
    <scope>NUCLEOTIDE SEQUENCE [LARGE SCALE GENOMIC DNA]</scope>
    <source>
        <strain evidence="17">cv. C24</strain>
    </source>
</reference>
<evidence type="ECO:0000256" key="10">
    <source>
        <dbReference type="ARBA" id="ARBA00023212"/>
    </source>
</evidence>
<evidence type="ECO:0000256" key="5">
    <source>
        <dbReference type="ARBA" id="ARBA00022490"/>
    </source>
</evidence>
<keyword evidence="7" id="KW-0677">Repeat</keyword>
<evidence type="ECO:0000256" key="6">
    <source>
        <dbReference type="ARBA" id="ARBA00022701"/>
    </source>
</evidence>
<feature type="repeat" description="PPR" evidence="11">
    <location>
        <begin position="1643"/>
        <end position="1677"/>
    </location>
</feature>
<gene>
    <name evidence="16" type="ORF">C24_LOCUS6958</name>
</gene>
<keyword evidence="9" id="KW-0496">Mitochondrion</keyword>
<dbReference type="Pfam" id="PF17681">
    <property type="entry name" value="GCP_N_terminal"/>
    <property type="match status" value="1"/>
</dbReference>
<feature type="compositionally biased region" description="Acidic residues" evidence="13">
    <location>
        <begin position="1305"/>
        <end position="1326"/>
    </location>
</feature>
<keyword evidence="5" id="KW-0963">Cytoplasm</keyword>
<dbReference type="GO" id="GO:0003729">
    <property type="term" value="F:mRNA binding"/>
    <property type="evidence" value="ECO:0007669"/>
    <property type="project" value="UniProtKB-ARBA"/>
</dbReference>
<evidence type="ECO:0000256" key="1">
    <source>
        <dbReference type="ARBA" id="ARBA00004173"/>
    </source>
</evidence>